<dbReference type="Proteomes" id="UP001164746">
    <property type="component" value="Chromosome 3"/>
</dbReference>
<dbReference type="InterPro" id="IPR007110">
    <property type="entry name" value="Ig-like_dom"/>
</dbReference>
<protein>
    <submittedName>
        <fullName evidence="2">ZIG8-like protein</fullName>
    </submittedName>
</protein>
<dbReference type="InterPro" id="IPR003599">
    <property type="entry name" value="Ig_sub"/>
</dbReference>
<sequence>TVCTAAIDYVDDYEGPTYFIPQPNNIVWRKAAEPHPISVGTVIYSPDTRYTVQFSPERREYNLQIRGLTNTDSGVYECQVSSREKLVRHVLLRVEGRPNNLPSKSQISRDSDDPAMNPSYVMPEIFLSGKEYVNSGETIYLVCNVTGNTDIPQDVDWFKNGHLLRSHVSKKIKIVKVTSMAKRKLDSVLEIRDSKIEDSGMYICRNSEILIASQKVTVLNEEKSNTGKRGTAAEAKSDI</sequence>
<gene>
    <name evidence="2" type="ORF">MAR_023180</name>
</gene>
<dbReference type="SMART" id="SM00409">
    <property type="entry name" value="IG"/>
    <property type="match status" value="2"/>
</dbReference>
<dbReference type="PROSITE" id="PS50835">
    <property type="entry name" value="IG_LIKE"/>
    <property type="match status" value="2"/>
</dbReference>
<evidence type="ECO:0000313" key="2">
    <source>
        <dbReference type="EMBL" id="WAQ98807.1"/>
    </source>
</evidence>
<feature type="non-terminal residue" evidence="2">
    <location>
        <position position="239"/>
    </location>
</feature>
<name>A0ABY7DQ13_MYAAR</name>
<dbReference type="InterPro" id="IPR037448">
    <property type="entry name" value="Zig-8"/>
</dbReference>
<proteinExistence type="predicted"/>
<dbReference type="Gene3D" id="2.60.40.10">
    <property type="entry name" value="Immunoglobulins"/>
    <property type="match status" value="2"/>
</dbReference>
<evidence type="ECO:0000259" key="1">
    <source>
        <dbReference type="PROSITE" id="PS50835"/>
    </source>
</evidence>
<dbReference type="PANTHER" id="PTHR23279:SF36">
    <property type="entry name" value="DEFECTIVE PROBOSCIS EXTENSION RESPONSE 9, ISOFORM A"/>
    <property type="match status" value="1"/>
</dbReference>
<dbReference type="Pfam" id="PF13927">
    <property type="entry name" value="Ig_3"/>
    <property type="match status" value="1"/>
</dbReference>
<feature type="domain" description="Ig-like" evidence="1">
    <location>
        <begin position="123"/>
        <end position="217"/>
    </location>
</feature>
<evidence type="ECO:0000313" key="3">
    <source>
        <dbReference type="Proteomes" id="UP001164746"/>
    </source>
</evidence>
<dbReference type="InterPro" id="IPR013783">
    <property type="entry name" value="Ig-like_fold"/>
</dbReference>
<accession>A0ABY7DQ13</accession>
<keyword evidence="3" id="KW-1185">Reference proteome</keyword>
<dbReference type="EMBL" id="CP111014">
    <property type="protein sequence ID" value="WAQ98807.1"/>
    <property type="molecule type" value="Genomic_DNA"/>
</dbReference>
<dbReference type="InterPro" id="IPR036179">
    <property type="entry name" value="Ig-like_dom_sf"/>
</dbReference>
<dbReference type="PANTHER" id="PTHR23279">
    <property type="entry name" value="DEFECTIVE PROBOSCIS EXTENSION RESPONSE DPR -RELATED"/>
    <property type="match status" value="1"/>
</dbReference>
<dbReference type="SUPFAM" id="SSF48726">
    <property type="entry name" value="Immunoglobulin"/>
    <property type="match status" value="2"/>
</dbReference>
<organism evidence="2 3">
    <name type="scientific">Mya arenaria</name>
    <name type="common">Soft-shell clam</name>
    <dbReference type="NCBI Taxonomy" id="6604"/>
    <lineage>
        <taxon>Eukaryota</taxon>
        <taxon>Metazoa</taxon>
        <taxon>Spiralia</taxon>
        <taxon>Lophotrochozoa</taxon>
        <taxon>Mollusca</taxon>
        <taxon>Bivalvia</taxon>
        <taxon>Autobranchia</taxon>
        <taxon>Heteroconchia</taxon>
        <taxon>Euheterodonta</taxon>
        <taxon>Imparidentia</taxon>
        <taxon>Neoheterodontei</taxon>
        <taxon>Myida</taxon>
        <taxon>Myoidea</taxon>
        <taxon>Myidae</taxon>
        <taxon>Mya</taxon>
    </lineage>
</organism>
<reference evidence="2" key="1">
    <citation type="submission" date="2022-11" db="EMBL/GenBank/DDBJ databases">
        <title>Centuries of genome instability and evolution in soft-shell clam transmissible cancer (bioRxiv).</title>
        <authorList>
            <person name="Hart S.F.M."/>
            <person name="Yonemitsu M.A."/>
            <person name="Giersch R.M."/>
            <person name="Beal B.F."/>
            <person name="Arriagada G."/>
            <person name="Davis B.W."/>
            <person name="Ostrander E.A."/>
            <person name="Goff S.P."/>
            <person name="Metzger M.J."/>
        </authorList>
    </citation>
    <scope>NUCLEOTIDE SEQUENCE</scope>
    <source>
        <strain evidence="2">MELC-2E11</strain>
        <tissue evidence="2">Siphon/mantle</tissue>
    </source>
</reference>
<feature type="domain" description="Ig-like" evidence="1">
    <location>
        <begin position="1"/>
        <end position="88"/>
    </location>
</feature>